<evidence type="ECO:0000313" key="2">
    <source>
        <dbReference type="EMBL" id="MBL4952058.1"/>
    </source>
</evidence>
<comment type="caution">
    <text evidence="2">The sequence shown here is derived from an EMBL/GenBank/DDBJ whole genome shotgun (WGS) entry which is preliminary data.</text>
</comment>
<evidence type="ECO:0000256" key="1">
    <source>
        <dbReference type="SAM" id="MobiDB-lite"/>
    </source>
</evidence>
<dbReference type="RefSeq" id="WP_202653338.1">
    <property type="nucleotide sequence ID" value="NZ_JAESWB010000134.1"/>
</dbReference>
<dbReference type="Proteomes" id="UP000623967">
    <property type="component" value="Unassembled WGS sequence"/>
</dbReference>
<dbReference type="EMBL" id="JAESWB010000134">
    <property type="protein sequence ID" value="MBL4952058.1"/>
    <property type="molecule type" value="Genomic_DNA"/>
</dbReference>
<evidence type="ECO:0000313" key="3">
    <source>
        <dbReference type="Proteomes" id="UP000623967"/>
    </source>
</evidence>
<sequence length="95" mass="11037">MVKEATIQARVTQTLKERLTKALQQEGLTESDFLVNAATVFIEKAESKHQFPYTTQEAVSLLEKYPDLHFESNQGNRLSSNHSNDAKEEEWWRIR</sequence>
<accession>A0ABS1TL68</accession>
<name>A0ABS1TL68_9BACI</name>
<gene>
    <name evidence="2" type="ORF">JK635_07520</name>
</gene>
<dbReference type="InterPro" id="IPR013321">
    <property type="entry name" value="Arc_rbn_hlx_hlx"/>
</dbReference>
<feature type="compositionally biased region" description="Basic and acidic residues" evidence="1">
    <location>
        <begin position="84"/>
        <end position="95"/>
    </location>
</feature>
<protein>
    <submittedName>
        <fullName evidence="2">Uncharacterized protein</fullName>
    </submittedName>
</protein>
<organism evidence="2 3">
    <name type="scientific">Neobacillus paridis</name>
    <dbReference type="NCBI Taxonomy" id="2803862"/>
    <lineage>
        <taxon>Bacteria</taxon>
        <taxon>Bacillati</taxon>
        <taxon>Bacillota</taxon>
        <taxon>Bacilli</taxon>
        <taxon>Bacillales</taxon>
        <taxon>Bacillaceae</taxon>
        <taxon>Neobacillus</taxon>
    </lineage>
</organism>
<proteinExistence type="predicted"/>
<keyword evidence="3" id="KW-1185">Reference proteome</keyword>
<feature type="region of interest" description="Disordered" evidence="1">
    <location>
        <begin position="72"/>
        <end position="95"/>
    </location>
</feature>
<reference evidence="2 3" key="1">
    <citation type="submission" date="2021-01" db="EMBL/GenBank/DDBJ databases">
        <title>Genome public.</title>
        <authorList>
            <person name="Liu C."/>
            <person name="Sun Q."/>
        </authorList>
    </citation>
    <scope>NUCLEOTIDE SEQUENCE [LARGE SCALE GENOMIC DNA]</scope>
    <source>
        <strain evidence="2 3">YIM B02564</strain>
    </source>
</reference>
<dbReference type="Gene3D" id="1.10.1220.10">
    <property type="entry name" value="Met repressor-like"/>
    <property type="match status" value="1"/>
</dbReference>
<feature type="compositionally biased region" description="Polar residues" evidence="1">
    <location>
        <begin position="72"/>
        <end position="83"/>
    </location>
</feature>